<dbReference type="EMBL" id="CYKH01001075">
    <property type="protein sequence ID" value="CUG82069.1"/>
    <property type="molecule type" value="Genomic_DNA"/>
</dbReference>
<reference evidence="3" key="1">
    <citation type="submission" date="2015-09" db="EMBL/GenBank/DDBJ databases">
        <authorList>
            <consortium name="Pathogen Informatics"/>
        </authorList>
    </citation>
    <scope>NUCLEOTIDE SEQUENCE [LARGE SCALE GENOMIC DNA]</scope>
    <source>
        <strain evidence="3">Lake Konstanz</strain>
    </source>
</reference>
<dbReference type="VEuPathDB" id="TriTrypDB:BSAL_86935"/>
<accession>A0A0S4J4H2</accession>
<evidence type="ECO:0000313" key="2">
    <source>
        <dbReference type="EMBL" id="CUG82069.1"/>
    </source>
</evidence>
<dbReference type="Proteomes" id="UP000051952">
    <property type="component" value="Unassembled WGS sequence"/>
</dbReference>
<feature type="region of interest" description="Disordered" evidence="1">
    <location>
        <begin position="88"/>
        <end position="118"/>
    </location>
</feature>
<dbReference type="OMA" id="RFHGAFI"/>
<evidence type="ECO:0000256" key="1">
    <source>
        <dbReference type="SAM" id="MobiDB-lite"/>
    </source>
</evidence>
<protein>
    <submittedName>
        <fullName evidence="2">Uncharacterized protein</fullName>
    </submittedName>
</protein>
<sequence>MEFKNPEKFWKSKNHRKIGGARGARFMSLKGHIAFAICTIGGFQYVLRADDISTYKTPPPPVEAPAPLNASLGYSLTSEMPYLRRLETERSRPGHVPDAPLADFRHLREGKLLDGSSK</sequence>
<proteinExistence type="predicted"/>
<dbReference type="OrthoDB" id="272107at2759"/>
<dbReference type="AlphaFoldDB" id="A0A0S4J4H2"/>
<feature type="compositionally biased region" description="Basic and acidic residues" evidence="1">
    <location>
        <begin position="103"/>
        <end position="118"/>
    </location>
</feature>
<organism evidence="2 3">
    <name type="scientific">Bodo saltans</name>
    <name type="common">Flagellated protozoan</name>
    <dbReference type="NCBI Taxonomy" id="75058"/>
    <lineage>
        <taxon>Eukaryota</taxon>
        <taxon>Discoba</taxon>
        <taxon>Euglenozoa</taxon>
        <taxon>Kinetoplastea</taxon>
        <taxon>Metakinetoplastina</taxon>
        <taxon>Eubodonida</taxon>
        <taxon>Bodonidae</taxon>
        <taxon>Bodo</taxon>
    </lineage>
</organism>
<evidence type="ECO:0000313" key="3">
    <source>
        <dbReference type="Proteomes" id="UP000051952"/>
    </source>
</evidence>
<gene>
    <name evidence="2" type="ORF">BSAL_86935</name>
</gene>
<name>A0A0S4J4H2_BODSA</name>
<keyword evidence="3" id="KW-1185">Reference proteome</keyword>